<evidence type="ECO:0000259" key="3">
    <source>
        <dbReference type="Pfam" id="PF20581"/>
    </source>
</evidence>
<protein>
    <submittedName>
        <fullName evidence="4">Uncharacterized protein</fullName>
    </submittedName>
</protein>
<evidence type="ECO:0000259" key="2">
    <source>
        <dbReference type="Pfam" id="PF20580"/>
    </source>
</evidence>
<sequence>MTEVVRPRAFIVGLVLGLILCVITPYNSAYLHNTSLGGGHFPLAPFFIAAWLFVFSAFTGWLRKGPGVFSGNEVLTMWVFMVVFSGVSYAGLAQTFFINITAPFYFAADGFRWAESLQPLLPGAWYPDAAEGGAGFDAVRTIYDGLDGGWDMSWTEVLRSIHWDVWVGPLITWSAFVLLCFFVMFCLMALLGKQWVVNERITFPLLRVPQLMGEALDNRGMGAFFRDRFLLVGLLSAAVLHLLNGLHFYFPHVPELPTLILAGGYFPKYGLFSGFYNLRIYIFPAFIAFAFLAPRQISFSFWFFYLLAGLGTGLLYVSGLQFPQAALGATFGADFARPEEAQTIGAYLIFFLFILWLARTHLRQQAALMFRSRKRTAEGEGSHDRESDRDNWETSGWPMWGLLVGGLCLIWWCWSFGLPMVAAVLVPLAFFLVLIVSSRIIVQGGLPIFPLTAAPMDGLIGTFGSGFLGNAGLLATAVMQKVLFLSLRESLLPTLFHSAKVSENVRNRRVWFAVLGGTLVVAVVLSFVTMLALSYRYGVRDMDMDWATSSTIAAYENVQRLLDVPTGPNEWIVSFAGVGALIMLFLVFMYYRVTWWSLHPIGYLTAYSTGMQMLWFSFFVGWLCNRLCLRYGGTSLFNQVRFFFVGLVLGDFLMGGIWALVGMFAGTSYQVFPL</sequence>
<feature type="transmembrane region" description="Helical" evidence="1">
    <location>
        <begin position="270"/>
        <end position="292"/>
    </location>
</feature>
<feature type="domain" description="DUF6784" evidence="2">
    <location>
        <begin position="574"/>
        <end position="672"/>
    </location>
</feature>
<keyword evidence="1" id="KW-0472">Membrane</keyword>
<dbReference type="InterPro" id="IPR046711">
    <property type="entry name" value="DUF6784"/>
</dbReference>
<dbReference type="Pfam" id="PF20581">
    <property type="entry name" value="DUF6785"/>
    <property type="match status" value="1"/>
</dbReference>
<feature type="domain" description="DUF6785" evidence="3">
    <location>
        <begin position="6"/>
        <end position="538"/>
    </location>
</feature>
<feature type="transmembrane region" description="Helical" evidence="1">
    <location>
        <begin position="510"/>
        <end position="535"/>
    </location>
</feature>
<name>A0A1G6AJR7_9BACT</name>
<evidence type="ECO:0000313" key="4">
    <source>
        <dbReference type="EMBL" id="SDB08642.1"/>
    </source>
</evidence>
<dbReference type="AlphaFoldDB" id="A0A1G6AJR7"/>
<accession>A0A1G6AJR7</accession>
<dbReference type="Proteomes" id="UP000198771">
    <property type="component" value="Unassembled WGS sequence"/>
</dbReference>
<feature type="transmembrane region" description="Helical" evidence="1">
    <location>
        <begin position="170"/>
        <end position="191"/>
    </location>
</feature>
<organism evidence="4 5">
    <name type="scientific">Desulfonatronum thiosulfatophilum</name>
    <dbReference type="NCBI Taxonomy" id="617002"/>
    <lineage>
        <taxon>Bacteria</taxon>
        <taxon>Pseudomonadati</taxon>
        <taxon>Thermodesulfobacteriota</taxon>
        <taxon>Desulfovibrionia</taxon>
        <taxon>Desulfovibrionales</taxon>
        <taxon>Desulfonatronaceae</taxon>
        <taxon>Desulfonatronum</taxon>
    </lineage>
</organism>
<dbReference type="InterPro" id="IPR046712">
    <property type="entry name" value="DUF6785"/>
</dbReference>
<evidence type="ECO:0000313" key="5">
    <source>
        <dbReference type="Proteomes" id="UP000198771"/>
    </source>
</evidence>
<evidence type="ECO:0000256" key="1">
    <source>
        <dbReference type="SAM" id="Phobius"/>
    </source>
</evidence>
<feature type="transmembrane region" description="Helical" evidence="1">
    <location>
        <begin position="344"/>
        <end position="362"/>
    </location>
</feature>
<keyword evidence="5" id="KW-1185">Reference proteome</keyword>
<dbReference type="RefSeq" id="WP_092116727.1">
    <property type="nucleotide sequence ID" value="NZ_FMXO01000002.1"/>
</dbReference>
<dbReference type="STRING" id="617002.SAMN05660653_00414"/>
<feature type="transmembrane region" description="Helical" evidence="1">
    <location>
        <begin position="9"/>
        <end position="31"/>
    </location>
</feature>
<keyword evidence="1" id="KW-1133">Transmembrane helix</keyword>
<feature type="transmembrane region" description="Helical" evidence="1">
    <location>
        <begin position="43"/>
        <end position="62"/>
    </location>
</feature>
<proteinExistence type="predicted"/>
<dbReference type="EMBL" id="FMXO01000002">
    <property type="protein sequence ID" value="SDB08642.1"/>
    <property type="molecule type" value="Genomic_DNA"/>
</dbReference>
<feature type="transmembrane region" description="Helical" evidence="1">
    <location>
        <begin position="229"/>
        <end position="250"/>
    </location>
</feature>
<feature type="transmembrane region" description="Helical" evidence="1">
    <location>
        <begin position="571"/>
        <end position="591"/>
    </location>
</feature>
<feature type="transmembrane region" description="Helical" evidence="1">
    <location>
        <begin position="642"/>
        <end position="665"/>
    </location>
</feature>
<reference evidence="4 5" key="1">
    <citation type="submission" date="2016-10" db="EMBL/GenBank/DDBJ databases">
        <authorList>
            <person name="de Groot N.N."/>
        </authorList>
    </citation>
    <scope>NUCLEOTIDE SEQUENCE [LARGE SCALE GENOMIC DNA]</scope>
    <source>
        <strain evidence="4 5">ASO4-2</strain>
    </source>
</reference>
<feature type="transmembrane region" description="Helical" evidence="1">
    <location>
        <begin position="603"/>
        <end position="622"/>
    </location>
</feature>
<feature type="transmembrane region" description="Helical" evidence="1">
    <location>
        <begin position="299"/>
        <end position="317"/>
    </location>
</feature>
<feature type="transmembrane region" description="Helical" evidence="1">
    <location>
        <begin position="74"/>
        <end position="97"/>
    </location>
</feature>
<dbReference type="Pfam" id="PF20580">
    <property type="entry name" value="DUF6784"/>
    <property type="match status" value="1"/>
</dbReference>
<feature type="transmembrane region" description="Helical" evidence="1">
    <location>
        <begin position="420"/>
        <end position="442"/>
    </location>
</feature>
<keyword evidence="1" id="KW-0812">Transmembrane</keyword>
<gene>
    <name evidence="4" type="ORF">SAMN05660653_00414</name>
</gene>
<dbReference type="OrthoDB" id="5428060at2"/>